<protein>
    <submittedName>
        <fullName evidence="7">MFS general substrate transporter</fullName>
    </submittedName>
</protein>
<dbReference type="EMBL" id="ML978066">
    <property type="protein sequence ID" value="KAF2020997.1"/>
    <property type="molecule type" value="Genomic_DNA"/>
</dbReference>
<keyword evidence="3 5" id="KW-1133">Transmembrane helix</keyword>
<dbReference type="Proteomes" id="UP000799778">
    <property type="component" value="Unassembled WGS sequence"/>
</dbReference>
<dbReference type="InterPro" id="IPR036259">
    <property type="entry name" value="MFS_trans_sf"/>
</dbReference>
<dbReference type="GO" id="GO:0022857">
    <property type="term" value="F:transmembrane transporter activity"/>
    <property type="evidence" value="ECO:0007669"/>
    <property type="project" value="InterPro"/>
</dbReference>
<dbReference type="OrthoDB" id="5215911at2759"/>
<dbReference type="GeneID" id="54290029"/>
<dbReference type="Pfam" id="PF07690">
    <property type="entry name" value="MFS_1"/>
    <property type="match status" value="1"/>
</dbReference>
<organism evidence="7 8">
    <name type="scientific">Aaosphaeria arxii CBS 175.79</name>
    <dbReference type="NCBI Taxonomy" id="1450172"/>
    <lineage>
        <taxon>Eukaryota</taxon>
        <taxon>Fungi</taxon>
        <taxon>Dikarya</taxon>
        <taxon>Ascomycota</taxon>
        <taxon>Pezizomycotina</taxon>
        <taxon>Dothideomycetes</taxon>
        <taxon>Pleosporomycetidae</taxon>
        <taxon>Pleosporales</taxon>
        <taxon>Pleosporales incertae sedis</taxon>
        <taxon>Aaosphaeria</taxon>
    </lineage>
</organism>
<keyword evidence="8" id="KW-1185">Reference proteome</keyword>
<dbReference type="PANTHER" id="PTHR23502">
    <property type="entry name" value="MAJOR FACILITATOR SUPERFAMILY"/>
    <property type="match status" value="1"/>
</dbReference>
<evidence type="ECO:0000256" key="3">
    <source>
        <dbReference type="ARBA" id="ARBA00022989"/>
    </source>
</evidence>
<feature type="domain" description="Major facilitator superfamily (MFS) profile" evidence="6">
    <location>
        <begin position="67"/>
        <end position="566"/>
    </location>
</feature>
<dbReference type="InterPro" id="IPR011701">
    <property type="entry name" value="MFS"/>
</dbReference>
<keyword evidence="4 5" id="KW-0472">Membrane</keyword>
<reference evidence="7" key="1">
    <citation type="journal article" date="2020" name="Stud. Mycol.">
        <title>101 Dothideomycetes genomes: a test case for predicting lifestyles and emergence of pathogens.</title>
        <authorList>
            <person name="Haridas S."/>
            <person name="Albert R."/>
            <person name="Binder M."/>
            <person name="Bloem J."/>
            <person name="Labutti K."/>
            <person name="Salamov A."/>
            <person name="Andreopoulos B."/>
            <person name="Baker S."/>
            <person name="Barry K."/>
            <person name="Bills G."/>
            <person name="Bluhm B."/>
            <person name="Cannon C."/>
            <person name="Castanera R."/>
            <person name="Culley D."/>
            <person name="Daum C."/>
            <person name="Ezra D."/>
            <person name="Gonzalez J."/>
            <person name="Henrissat B."/>
            <person name="Kuo A."/>
            <person name="Liang C."/>
            <person name="Lipzen A."/>
            <person name="Lutzoni F."/>
            <person name="Magnuson J."/>
            <person name="Mondo S."/>
            <person name="Nolan M."/>
            <person name="Ohm R."/>
            <person name="Pangilinan J."/>
            <person name="Park H.-J."/>
            <person name="Ramirez L."/>
            <person name="Alfaro M."/>
            <person name="Sun H."/>
            <person name="Tritt A."/>
            <person name="Yoshinaga Y."/>
            <person name="Zwiers L.-H."/>
            <person name="Turgeon B."/>
            <person name="Goodwin S."/>
            <person name="Spatafora J."/>
            <person name="Crous P."/>
            <person name="Grigoriev I."/>
        </authorList>
    </citation>
    <scope>NUCLEOTIDE SEQUENCE</scope>
    <source>
        <strain evidence="7">CBS 175.79</strain>
    </source>
</reference>
<feature type="transmembrane region" description="Helical" evidence="5">
    <location>
        <begin position="461"/>
        <end position="482"/>
    </location>
</feature>
<feature type="transmembrane region" description="Helical" evidence="5">
    <location>
        <begin position="494"/>
        <end position="514"/>
    </location>
</feature>
<dbReference type="PROSITE" id="PS50850">
    <property type="entry name" value="MFS"/>
    <property type="match status" value="1"/>
</dbReference>
<evidence type="ECO:0000256" key="1">
    <source>
        <dbReference type="ARBA" id="ARBA00004141"/>
    </source>
</evidence>
<feature type="transmembrane region" description="Helical" evidence="5">
    <location>
        <begin position="391"/>
        <end position="413"/>
    </location>
</feature>
<feature type="transmembrane region" description="Helical" evidence="5">
    <location>
        <begin position="526"/>
        <end position="549"/>
    </location>
</feature>
<evidence type="ECO:0000313" key="8">
    <source>
        <dbReference type="Proteomes" id="UP000799778"/>
    </source>
</evidence>
<feature type="transmembrane region" description="Helical" evidence="5">
    <location>
        <begin position="434"/>
        <end position="455"/>
    </location>
</feature>
<feature type="transmembrane region" description="Helical" evidence="5">
    <location>
        <begin position="222"/>
        <end position="241"/>
    </location>
</feature>
<dbReference type="AlphaFoldDB" id="A0A6A5Y7L5"/>
<sequence length="566" mass="62828">MEANYNEQERRQLESELHTEILPGTEVMTDVGTHHFVKGSGRTVLVPQPSDDPNDPLNWSTPWKVACITSAAVATFSQGFGPLALAPMFPALMEAFDCTLADAVQFTGVCILVLGFSNFIWVPISTSFGRRPVFLASNLINFGTSIWRAKATSYGSFMGACVVNGIGAGPAETIMPAVIADIFFLHDRGKWNTLYWVVYMGSLGVAPIISGVMADKVGWRSFWWLNTALLGLSFIMTVFMFPETRYQRIYADHGTKAFVEKDSPTTTEAINDGARPVNSEEQDNKITQVPTEISIAANNQEALTQEETAARDPYLGRGTPGKWQWKVFQGNAHPFKSIIQDLWIPWRLMAFPIVQFASFVVSWSCSSFLTLNLTQSQAFAAPPYNFSPQNIGFMNFAIIVGIMIGLATAGPLSDWVSARLTRLNNGIREPEMRLPAMIPYIVIMYVGNIVVAVGYERHWPWEAIVIIGYTFAGIQVAALPAITSTYAVDSYKPVAGSIFVSITVNKNVWGYGFSKFITEWAQKAGFIPPIMTNASLILLWCLFGGLFWWKGKTFRRWSSNSKVHKM</sequence>
<gene>
    <name evidence="7" type="ORF">BU24DRAFT_469762</name>
</gene>
<dbReference type="Gene3D" id="1.20.1250.20">
    <property type="entry name" value="MFS general substrate transporter like domains"/>
    <property type="match status" value="1"/>
</dbReference>
<evidence type="ECO:0000259" key="6">
    <source>
        <dbReference type="PROSITE" id="PS50850"/>
    </source>
</evidence>
<feature type="transmembrane region" description="Helical" evidence="5">
    <location>
        <begin position="193"/>
        <end position="210"/>
    </location>
</feature>
<evidence type="ECO:0000256" key="4">
    <source>
        <dbReference type="ARBA" id="ARBA00023136"/>
    </source>
</evidence>
<dbReference type="GO" id="GO:0005886">
    <property type="term" value="C:plasma membrane"/>
    <property type="evidence" value="ECO:0007669"/>
    <property type="project" value="TreeGrafter"/>
</dbReference>
<comment type="subcellular location">
    <subcellularLocation>
        <location evidence="1">Membrane</location>
        <topology evidence="1">Multi-pass membrane protein</topology>
    </subcellularLocation>
</comment>
<dbReference type="PANTHER" id="PTHR23502:SF149">
    <property type="entry name" value="TRANSPORTER, PUTATIVE-RELATED"/>
    <property type="match status" value="1"/>
</dbReference>
<proteinExistence type="predicted"/>
<dbReference type="InterPro" id="IPR020846">
    <property type="entry name" value="MFS_dom"/>
</dbReference>
<evidence type="ECO:0000256" key="2">
    <source>
        <dbReference type="ARBA" id="ARBA00022692"/>
    </source>
</evidence>
<dbReference type="RefSeq" id="XP_033389336.1">
    <property type="nucleotide sequence ID" value="XM_033532632.1"/>
</dbReference>
<accession>A0A6A5Y7L5</accession>
<feature type="transmembrane region" description="Helical" evidence="5">
    <location>
        <begin position="103"/>
        <end position="122"/>
    </location>
</feature>
<keyword evidence="2 5" id="KW-0812">Transmembrane</keyword>
<dbReference type="SUPFAM" id="SSF103473">
    <property type="entry name" value="MFS general substrate transporter"/>
    <property type="match status" value="1"/>
</dbReference>
<name>A0A6A5Y7L5_9PLEO</name>
<evidence type="ECO:0000256" key="5">
    <source>
        <dbReference type="SAM" id="Phobius"/>
    </source>
</evidence>
<feature type="transmembrane region" description="Helical" evidence="5">
    <location>
        <begin position="348"/>
        <end position="371"/>
    </location>
</feature>
<evidence type="ECO:0000313" key="7">
    <source>
        <dbReference type="EMBL" id="KAF2020997.1"/>
    </source>
</evidence>